<gene>
    <name evidence="2" type="ORF">HNR42_001308</name>
</gene>
<proteinExistence type="predicted"/>
<accession>A0A841I1R3</accession>
<evidence type="ECO:0000256" key="1">
    <source>
        <dbReference type="SAM" id="SignalP"/>
    </source>
</evidence>
<dbReference type="AlphaFoldDB" id="A0A841I1R3"/>
<evidence type="ECO:0000313" key="3">
    <source>
        <dbReference type="Proteomes" id="UP000569951"/>
    </source>
</evidence>
<feature type="chain" id="PRO_5032658404" description="Carboxypeptidase regulatory-like domain-containing protein" evidence="1">
    <location>
        <begin position="29"/>
        <end position="266"/>
    </location>
</feature>
<name>A0A841I1R3_9DEIO</name>
<reference evidence="2 3" key="1">
    <citation type="submission" date="2020-08" db="EMBL/GenBank/DDBJ databases">
        <title>Genomic Encyclopedia of Type Strains, Phase IV (KMG-IV): sequencing the most valuable type-strain genomes for metagenomic binning, comparative biology and taxonomic classification.</title>
        <authorList>
            <person name="Goeker M."/>
        </authorList>
    </citation>
    <scope>NUCLEOTIDE SEQUENCE [LARGE SCALE GENOMIC DNA]</scope>
    <source>
        <strain evidence="2 3">DSM 21458</strain>
    </source>
</reference>
<dbReference type="EMBL" id="JACHHG010000004">
    <property type="protein sequence ID" value="MBB6097885.1"/>
    <property type="molecule type" value="Genomic_DNA"/>
</dbReference>
<protein>
    <recommendedName>
        <fullName evidence="4">Carboxypeptidase regulatory-like domain-containing protein</fullName>
    </recommendedName>
</protein>
<keyword evidence="1" id="KW-0732">Signal</keyword>
<evidence type="ECO:0008006" key="4">
    <source>
        <dbReference type="Google" id="ProtNLM"/>
    </source>
</evidence>
<feature type="signal peptide" evidence="1">
    <location>
        <begin position="1"/>
        <end position="28"/>
    </location>
</feature>
<dbReference type="RefSeq" id="WP_183985762.1">
    <property type="nucleotide sequence ID" value="NZ_JACHHG010000004.1"/>
</dbReference>
<keyword evidence="3" id="KW-1185">Reference proteome</keyword>
<organism evidence="2 3">
    <name type="scientific">Deinobacterium chartae</name>
    <dbReference type="NCBI Taxonomy" id="521158"/>
    <lineage>
        <taxon>Bacteria</taxon>
        <taxon>Thermotogati</taxon>
        <taxon>Deinococcota</taxon>
        <taxon>Deinococci</taxon>
        <taxon>Deinococcales</taxon>
        <taxon>Deinococcaceae</taxon>
        <taxon>Deinobacterium</taxon>
    </lineage>
</organism>
<evidence type="ECO:0000313" key="2">
    <source>
        <dbReference type="EMBL" id="MBB6097885.1"/>
    </source>
</evidence>
<dbReference type="InterPro" id="IPR008969">
    <property type="entry name" value="CarboxyPept-like_regulatory"/>
</dbReference>
<dbReference type="Proteomes" id="UP000569951">
    <property type="component" value="Unassembled WGS sequence"/>
</dbReference>
<dbReference type="SUPFAM" id="SSF49464">
    <property type="entry name" value="Carboxypeptidase regulatory domain-like"/>
    <property type="match status" value="1"/>
</dbReference>
<sequence length="266" mass="29954">MAVTHPRFGRSLRVILAFGALCAPGIQAQGSVQGQVVDGHGKPLAGARLEVYEVYSRSRRSFVLRSDQNGRYRAKLPPQQTAPDWGQPTDAFWKVSAHLEIARWGHRYCFPLLAAHNRPLRSQERAVRDFRLFQEPRGLIRFRLRTEQLPPLNRYTLELTLVPTGPLWDGSRLSPQVIRTHSRELRPGLAIFDAWYVPLGQYDISVALIGTANRARPLKVAPLLKRAGGNPWRAKTGRYGASVRTDFIPSSSCRYAPTYDFDARAG</sequence>
<comment type="caution">
    <text evidence="2">The sequence shown here is derived from an EMBL/GenBank/DDBJ whole genome shotgun (WGS) entry which is preliminary data.</text>
</comment>